<organism evidence="4 5">
    <name type="scientific">Sanghuangporus baumii</name>
    <name type="common">Phellinus baumii</name>
    <dbReference type="NCBI Taxonomy" id="108892"/>
    <lineage>
        <taxon>Eukaryota</taxon>
        <taxon>Fungi</taxon>
        <taxon>Dikarya</taxon>
        <taxon>Basidiomycota</taxon>
        <taxon>Agaricomycotina</taxon>
        <taxon>Agaricomycetes</taxon>
        <taxon>Hymenochaetales</taxon>
        <taxon>Hymenochaetaceae</taxon>
        <taxon>Sanghuangporus</taxon>
    </lineage>
</organism>
<dbReference type="Pfam" id="PF00043">
    <property type="entry name" value="GST_C"/>
    <property type="match status" value="1"/>
</dbReference>
<dbReference type="PROSITE" id="PS50404">
    <property type="entry name" value="GST_NTER"/>
    <property type="match status" value="1"/>
</dbReference>
<sequence length="929" mass="107099">MANRTSLEGWDDEGHALKRVRIEQGSISESTDGEKHMDIAALSRDDIEETKPNRMNTLAVKPGLEGLHAIPFMRKPRVRKGDLGKLSRILDLPVEVFCHIATYLRPLDLLYLARTSRELRGFLMSRSSKSIWNASILAIGMPSCPFDLSAPQYANLYFEKDCHLSCFTAKYYTLSIIQGKKLAEDAFGVDVSRTQEIYSLLPWSCMPIYSDTAPPLDLATAHANNSYLRYDFLCVVGDYLNIEPDSEERKAFVKKRHQIVQEIVKNAKEVSDWERKCFKDRVEADEALRAKRKAQHDRIEERLQASGYCKDEIEAMSFLCVSLPDNEKNLRKVWTRLLGQPKEVTERAWRSMRPKLEDILQEKRKLQRNRIVKQNREKRTTELLNRYRTYALLHGLKDKPITLCFVDLCEVPMVTNVVEENDCSAEITSSRWASIRDKLPQLINDHYGKIRHDCGALLVLALRKAAEDIDLEPSFLNVVNEPDIVLRAYAFFGMCRELQPPSTFHDVVSLRSRKLFTTKDWGPWDPKRIQIEVLITQAACALLSSLGLSKDTTMEEMDALGMTLICNQCDPVSRNRMSWGYLVSHLCNEVKKYREKERYCLENGIPWKENHKVGIDDVQLAFYDPNFSAPPIESYTNVETFRYEELYSAHMQTCSALQGLQSNSTVTVKPKQTMAIPDQNIHPHATGEAAKTASAHQEPQEIVFYSGWFCPYVQRTWIALEEKGIPYQYKEVNPYKKEKHFLEINPKGLVPAIEHKGKALYESLILCEFLEDLYPNNPPKLLPVDAYDRAFARLWVDHVTKRIIPSFMRLMQAQEREKRDEARTDLYEALRQITQKRQGPYFLGENFSLADVAIAPWVMRDYVLAEHRGYNRSDVSKAWVEWAAVLENRDSVLRTMSDKENYADIYGRYLRDEAQSEAAKATRAGRIIP</sequence>
<dbReference type="Gene3D" id="1.20.1050.10">
    <property type="match status" value="1"/>
</dbReference>
<dbReference type="SFLD" id="SFLDG00358">
    <property type="entry name" value="Main_(cytGST)"/>
    <property type="match status" value="1"/>
</dbReference>
<dbReference type="Gene3D" id="3.40.30.10">
    <property type="entry name" value="Glutaredoxin"/>
    <property type="match status" value="1"/>
</dbReference>
<dbReference type="CDD" id="cd00570">
    <property type="entry name" value="GST_N_family"/>
    <property type="match status" value="1"/>
</dbReference>
<dbReference type="InterPro" id="IPR036047">
    <property type="entry name" value="F-box-like_dom_sf"/>
</dbReference>
<dbReference type="PROSITE" id="PS50181">
    <property type="entry name" value="FBOX"/>
    <property type="match status" value="1"/>
</dbReference>
<protein>
    <submittedName>
        <fullName evidence="4">Glutathione-S-transferase</fullName>
    </submittedName>
</protein>
<dbReference type="SUPFAM" id="SSF52833">
    <property type="entry name" value="Thioredoxin-like"/>
    <property type="match status" value="1"/>
</dbReference>
<reference evidence="4" key="1">
    <citation type="submission" date="2016-06" db="EMBL/GenBank/DDBJ databases">
        <title>Draft Genome sequence of the fungus Inonotus baumii.</title>
        <authorList>
            <person name="Zhu H."/>
            <person name="Lin W."/>
        </authorList>
    </citation>
    <scope>NUCLEOTIDE SEQUENCE</scope>
    <source>
        <strain evidence="4">821</strain>
    </source>
</reference>
<feature type="domain" description="GST N-terminal" evidence="2">
    <location>
        <begin position="700"/>
        <end position="778"/>
    </location>
</feature>
<dbReference type="InterPro" id="IPR036282">
    <property type="entry name" value="Glutathione-S-Trfase_C_sf"/>
</dbReference>
<dbReference type="CDD" id="cd09917">
    <property type="entry name" value="F-box_SF"/>
    <property type="match status" value="1"/>
</dbReference>
<gene>
    <name evidence="4" type="ORF">A7U60_g4580</name>
</gene>
<evidence type="ECO:0000259" key="2">
    <source>
        <dbReference type="PROSITE" id="PS50404"/>
    </source>
</evidence>
<feature type="domain" description="F-box" evidence="1">
    <location>
        <begin position="86"/>
        <end position="135"/>
    </location>
</feature>
<accession>A0A9Q5NC80</accession>
<dbReference type="InterPro" id="IPR036249">
    <property type="entry name" value="Thioredoxin-like_sf"/>
</dbReference>
<dbReference type="SFLD" id="SFLDS00019">
    <property type="entry name" value="Glutathione_Transferase_(cytos"/>
    <property type="match status" value="1"/>
</dbReference>
<dbReference type="InterPro" id="IPR001810">
    <property type="entry name" value="F-box_dom"/>
</dbReference>
<dbReference type="SUPFAM" id="SSF47616">
    <property type="entry name" value="GST C-terminal domain-like"/>
    <property type="match status" value="1"/>
</dbReference>
<evidence type="ECO:0000259" key="1">
    <source>
        <dbReference type="PROSITE" id="PS50181"/>
    </source>
</evidence>
<dbReference type="Proteomes" id="UP000757232">
    <property type="component" value="Unassembled WGS sequence"/>
</dbReference>
<dbReference type="Pfam" id="PF13409">
    <property type="entry name" value="GST_N_2"/>
    <property type="match status" value="1"/>
</dbReference>
<dbReference type="InterPro" id="IPR010987">
    <property type="entry name" value="Glutathione-S-Trfase_C-like"/>
</dbReference>
<dbReference type="InterPro" id="IPR050983">
    <property type="entry name" value="GST_Omega/HSP26"/>
</dbReference>
<dbReference type="SUPFAM" id="SSF81383">
    <property type="entry name" value="F-box domain"/>
    <property type="match status" value="1"/>
</dbReference>
<dbReference type="PROSITE" id="PS50405">
    <property type="entry name" value="GST_CTER"/>
    <property type="match status" value="1"/>
</dbReference>
<evidence type="ECO:0000313" key="5">
    <source>
        <dbReference type="Proteomes" id="UP000757232"/>
    </source>
</evidence>
<dbReference type="AlphaFoldDB" id="A0A9Q5NC80"/>
<dbReference type="InterPro" id="IPR004045">
    <property type="entry name" value="Glutathione_S-Trfase_N"/>
</dbReference>
<dbReference type="PANTHER" id="PTHR43968">
    <property type="match status" value="1"/>
</dbReference>
<dbReference type="InterPro" id="IPR040079">
    <property type="entry name" value="Glutathione_S-Trfase"/>
</dbReference>
<dbReference type="OrthoDB" id="4951845at2759"/>
<keyword evidence="5" id="KW-1185">Reference proteome</keyword>
<evidence type="ECO:0000259" key="3">
    <source>
        <dbReference type="PROSITE" id="PS50405"/>
    </source>
</evidence>
<evidence type="ECO:0000313" key="4">
    <source>
        <dbReference type="EMBL" id="OCB88279.1"/>
    </source>
</evidence>
<dbReference type="EMBL" id="LNZH02000181">
    <property type="protein sequence ID" value="OCB88279.1"/>
    <property type="molecule type" value="Genomic_DNA"/>
</dbReference>
<proteinExistence type="predicted"/>
<dbReference type="PANTHER" id="PTHR43968:SF6">
    <property type="entry name" value="GLUTATHIONE S-TRANSFERASE OMEGA"/>
    <property type="match status" value="1"/>
</dbReference>
<name>A0A9Q5NC80_SANBA</name>
<comment type="caution">
    <text evidence="4">The sequence shown here is derived from an EMBL/GenBank/DDBJ whole genome shotgun (WGS) entry which is preliminary data.</text>
</comment>
<dbReference type="InterPro" id="IPR004046">
    <property type="entry name" value="GST_C"/>
</dbReference>
<feature type="domain" description="GST C-terminal" evidence="3">
    <location>
        <begin position="785"/>
        <end position="905"/>
    </location>
</feature>
<dbReference type="GO" id="GO:0005737">
    <property type="term" value="C:cytoplasm"/>
    <property type="evidence" value="ECO:0007669"/>
    <property type="project" value="TreeGrafter"/>
</dbReference>